<evidence type="ECO:0000313" key="3">
    <source>
        <dbReference type="EMBL" id="VCU72551.1"/>
    </source>
</evidence>
<dbReference type="RefSeq" id="WP_124082137.1">
    <property type="nucleotide sequence ID" value="NZ_UWPJ01000041.1"/>
</dbReference>
<evidence type="ECO:0000256" key="1">
    <source>
        <dbReference type="SAM" id="SignalP"/>
    </source>
</evidence>
<dbReference type="EMBL" id="UWPJ01000041">
    <property type="protein sequence ID" value="VCU72551.1"/>
    <property type="molecule type" value="Genomic_DNA"/>
</dbReference>
<protein>
    <recommendedName>
        <fullName evidence="2">DUF4136 domain-containing protein</fullName>
    </recommendedName>
</protein>
<reference evidence="3 4" key="1">
    <citation type="submission" date="2018-10" db="EMBL/GenBank/DDBJ databases">
        <authorList>
            <person name="Criscuolo A."/>
        </authorList>
    </citation>
    <scope>NUCLEOTIDE SEQUENCE [LARGE SCALE GENOMIC DNA]</scope>
    <source>
        <strain evidence="3">DnA1</strain>
    </source>
</reference>
<organism evidence="3 4">
    <name type="scientific">Pigmentiphaga humi</name>
    <dbReference type="NCBI Taxonomy" id="2478468"/>
    <lineage>
        <taxon>Bacteria</taxon>
        <taxon>Pseudomonadati</taxon>
        <taxon>Pseudomonadota</taxon>
        <taxon>Betaproteobacteria</taxon>
        <taxon>Burkholderiales</taxon>
        <taxon>Alcaligenaceae</taxon>
        <taxon>Pigmentiphaga</taxon>
    </lineage>
</organism>
<feature type="signal peptide" evidence="1">
    <location>
        <begin position="1"/>
        <end position="39"/>
    </location>
</feature>
<dbReference type="Gene3D" id="3.30.160.670">
    <property type="match status" value="1"/>
</dbReference>
<dbReference type="OrthoDB" id="8940851at2"/>
<keyword evidence="4" id="KW-1185">Reference proteome</keyword>
<dbReference type="InterPro" id="IPR025411">
    <property type="entry name" value="DUF4136"/>
</dbReference>
<dbReference type="AlphaFoldDB" id="A0A3P4B9A3"/>
<feature type="domain" description="DUF4136" evidence="2">
    <location>
        <begin position="41"/>
        <end position="208"/>
    </location>
</feature>
<dbReference type="Proteomes" id="UP000277294">
    <property type="component" value="Unassembled WGS sequence"/>
</dbReference>
<proteinExistence type="predicted"/>
<sequence>MSISKCNVLFRSGAWLWTSRAAKLAAVALLAGCATTVPARVTTFQKWPADAAGATWRFDPSTVQRDSLEYGEYADMIRAAMGPIGLVEAQRGQAARFTVNFSYGVEPVKVRVERPAYDPFYGPWGPWGFGGFGYRGRGGMGFGWSAPYPSTWTATTVDASRASLKVEIRDASRNNQKVYESTAVSHGAGDSVPETMPYLVRAIFDRFPDTNGQVRDVSYEVQRQQ</sequence>
<dbReference type="Pfam" id="PF13590">
    <property type="entry name" value="DUF4136"/>
    <property type="match status" value="1"/>
</dbReference>
<name>A0A3P4B9A3_9BURK</name>
<accession>A0A3P4B9A3</accession>
<evidence type="ECO:0000259" key="2">
    <source>
        <dbReference type="Pfam" id="PF13590"/>
    </source>
</evidence>
<keyword evidence="1" id="KW-0732">Signal</keyword>
<evidence type="ECO:0000313" key="4">
    <source>
        <dbReference type="Proteomes" id="UP000277294"/>
    </source>
</evidence>
<feature type="chain" id="PRO_5018136428" description="DUF4136 domain-containing protein" evidence="1">
    <location>
        <begin position="40"/>
        <end position="225"/>
    </location>
</feature>
<gene>
    <name evidence="3" type="ORF">PIGHUM_04653</name>
</gene>